<evidence type="ECO:0000256" key="2">
    <source>
        <dbReference type="SAM" id="MobiDB-lite"/>
    </source>
</evidence>
<protein>
    <submittedName>
        <fullName evidence="3">Uncharacterized protein</fullName>
    </submittedName>
</protein>
<comment type="caution">
    <text evidence="3">The sequence shown here is derived from an EMBL/GenBank/DDBJ whole genome shotgun (WGS) entry which is preliminary data.</text>
</comment>
<evidence type="ECO:0000313" key="4">
    <source>
        <dbReference type="Proteomes" id="UP000603453"/>
    </source>
</evidence>
<accession>A0A8H7R8I4</accession>
<dbReference type="GO" id="GO:0070876">
    <property type="term" value="C:SOSS complex"/>
    <property type="evidence" value="ECO:0007669"/>
    <property type="project" value="TreeGrafter"/>
</dbReference>
<dbReference type="EMBL" id="JAEPRD010000030">
    <property type="protein sequence ID" value="KAG2206501.1"/>
    <property type="molecule type" value="Genomic_DNA"/>
</dbReference>
<sequence length="200" mass="22935">MNMEQPTNQRTNMLLIKDMSPVSRNFDCEVIVLQKDGEPVTTREGDMIYRFLVADKTGSIILSVWGEMGKDIKSGDILRISGVDNKLRQGRLFISTLKSCKLKRVGQDTFPFVEKPNMSEIEHHQPPAYRSNQQNQSNRIPRQLDNNNRSHQQRGYPNNNSNMSNGHPYNSRGRPHRGGYTNNRGRGAPNRYHQDLDNPV</sequence>
<evidence type="ECO:0000313" key="3">
    <source>
        <dbReference type="EMBL" id="KAG2206501.1"/>
    </source>
</evidence>
<dbReference type="PANTHER" id="PTHR13356">
    <property type="entry name" value="OB FOLD NUCLEIC ACID BINDING PROTEIN-RELATED"/>
    <property type="match status" value="1"/>
</dbReference>
<dbReference type="InterPro" id="IPR012340">
    <property type="entry name" value="NA-bd_OB-fold"/>
</dbReference>
<keyword evidence="4" id="KW-1185">Reference proteome</keyword>
<reference evidence="3" key="1">
    <citation type="submission" date="2020-12" db="EMBL/GenBank/DDBJ databases">
        <title>Metabolic potential, ecology and presence of endohyphal bacteria is reflected in genomic diversity of Mucoromycotina.</title>
        <authorList>
            <person name="Muszewska A."/>
            <person name="Okrasinska A."/>
            <person name="Steczkiewicz K."/>
            <person name="Drgas O."/>
            <person name="Orlowska M."/>
            <person name="Perlinska-Lenart U."/>
            <person name="Aleksandrzak-Piekarczyk T."/>
            <person name="Szatraj K."/>
            <person name="Zielenkiewicz U."/>
            <person name="Pilsyk S."/>
            <person name="Malc E."/>
            <person name="Mieczkowski P."/>
            <person name="Kruszewska J.S."/>
            <person name="Biernat P."/>
            <person name="Pawlowska J."/>
        </authorList>
    </citation>
    <scope>NUCLEOTIDE SEQUENCE</scope>
    <source>
        <strain evidence="3">WA0000017839</strain>
    </source>
</reference>
<dbReference type="InterPro" id="IPR051231">
    <property type="entry name" value="SOSS-B"/>
</dbReference>
<dbReference type="GO" id="GO:0044818">
    <property type="term" value="P:mitotic G2/M transition checkpoint"/>
    <property type="evidence" value="ECO:0007669"/>
    <property type="project" value="TreeGrafter"/>
</dbReference>
<dbReference type="AlphaFoldDB" id="A0A8H7R8I4"/>
<keyword evidence="1" id="KW-0238">DNA-binding</keyword>
<dbReference type="Proteomes" id="UP000603453">
    <property type="component" value="Unassembled WGS sequence"/>
</dbReference>
<dbReference type="PANTHER" id="PTHR13356:SF0">
    <property type="entry name" value="SOSS COMPLEX SUBUNIT B HOMOLOG"/>
    <property type="match status" value="1"/>
</dbReference>
<dbReference type="Gene3D" id="2.40.50.140">
    <property type="entry name" value="Nucleic acid-binding proteins"/>
    <property type="match status" value="1"/>
</dbReference>
<name>A0A8H7R8I4_9FUNG</name>
<proteinExistence type="predicted"/>
<feature type="region of interest" description="Disordered" evidence="2">
    <location>
        <begin position="126"/>
        <end position="200"/>
    </location>
</feature>
<dbReference type="GO" id="GO:0000724">
    <property type="term" value="P:double-strand break repair via homologous recombination"/>
    <property type="evidence" value="ECO:0007669"/>
    <property type="project" value="TreeGrafter"/>
</dbReference>
<organism evidence="3 4">
    <name type="scientific">Mucor saturninus</name>
    <dbReference type="NCBI Taxonomy" id="64648"/>
    <lineage>
        <taxon>Eukaryota</taxon>
        <taxon>Fungi</taxon>
        <taxon>Fungi incertae sedis</taxon>
        <taxon>Mucoromycota</taxon>
        <taxon>Mucoromycotina</taxon>
        <taxon>Mucoromycetes</taxon>
        <taxon>Mucorales</taxon>
        <taxon>Mucorineae</taxon>
        <taxon>Mucoraceae</taxon>
        <taxon>Mucor</taxon>
    </lineage>
</organism>
<dbReference type="GO" id="GO:0003677">
    <property type="term" value="F:DNA binding"/>
    <property type="evidence" value="ECO:0007669"/>
    <property type="project" value="UniProtKB-KW"/>
</dbReference>
<dbReference type="SUPFAM" id="SSF50249">
    <property type="entry name" value="Nucleic acid-binding proteins"/>
    <property type="match status" value="1"/>
</dbReference>
<dbReference type="OrthoDB" id="295715at2759"/>
<feature type="compositionally biased region" description="Polar residues" evidence="2">
    <location>
        <begin position="130"/>
        <end position="168"/>
    </location>
</feature>
<evidence type="ECO:0000256" key="1">
    <source>
        <dbReference type="ARBA" id="ARBA00023125"/>
    </source>
</evidence>
<dbReference type="GO" id="GO:0010212">
    <property type="term" value="P:response to ionizing radiation"/>
    <property type="evidence" value="ECO:0007669"/>
    <property type="project" value="TreeGrafter"/>
</dbReference>
<gene>
    <name evidence="3" type="ORF">INT47_008518</name>
</gene>